<dbReference type="NCBIfam" id="TIGR01814">
    <property type="entry name" value="kynureninase"/>
    <property type="match status" value="1"/>
</dbReference>
<protein>
    <submittedName>
        <fullName evidence="4">Uncharacterized protein</fullName>
    </submittedName>
</protein>
<dbReference type="InterPro" id="IPR015421">
    <property type="entry name" value="PyrdxlP-dep_Trfase_major"/>
</dbReference>
<name>A0A0F9UBD4_9ZZZZ</name>
<accession>A0A0F9UBD4</accession>
<dbReference type="FunFam" id="3.40.640.10:FF:000031">
    <property type="entry name" value="Kynureninase"/>
    <property type="match status" value="1"/>
</dbReference>
<dbReference type="InterPro" id="IPR010111">
    <property type="entry name" value="Kynureninase"/>
</dbReference>
<comment type="caution">
    <text evidence="4">The sequence shown here is derived from an EMBL/GenBank/DDBJ whole genome shotgun (WGS) entry which is preliminary data.</text>
</comment>
<dbReference type="InterPro" id="IPR015424">
    <property type="entry name" value="PyrdxlP-dep_Trfase"/>
</dbReference>
<dbReference type="Gene3D" id="3.40.640.10">
    <property type="entry name" value="Type I PLP-dependent aspartate aminotransferase-like (Major domain)"/>
    <property type="match status" value="1"/>
</dbReference>
<dbReference type="GO" id="GO:0019441">
    <property type="term" value="P:L-tryptophan catabolic process to kynurenine"/>
    <property type="evidence" value="ECO:0007669"/>
    <property type="project" value="TreeGrafter"/>
</dbReference>
<evidence type="ECO:0000313" key="4">
    <source>
        <dbReference type="EMBL" id="KKN84687.1"/>
    </source>
</evidence>
<dbReference type="PANTHER" id="PTHR14084:SF0">
    <property type="entry name" value="KYNURENINASE"/>
    <property type="match status" value="1"/>
</dbReference>
<keyword evidence="1" id="KW-0662">Pyridine nucleotide biosynthesis</keyword>
<evidence type="ECO:0000256" key="1">
    <source>
        <dbReference type="ARBA" id="ARBA00022642"/>
    </source>
</evidence>
<evidence type="ECO:0000256" key="3">
    <source>
        <dbReference type="ARBA" id="ARBA00022898"/>
    </source>
</evidence>
<sequence length="422" mass="48580">MEFKNTLEFAQSLDAKDNLKTYRDEFIFPKINGEEVIYFTGNSLGLQPKRTKSFVDEVMKDWGELAVEGHFYAEKPWWDYHERLAEPLAKVVGALPEEVSVMNTLTVNLHLLMVSFYNPTKTRFKILCEEKAFPSDQYMFQSQVRFHGLDPDETIVEIKKRDGEHHWRTEDILEKIEELGDELALVLIGGVNYYNGQVMDMETITKAGKAVGANVGWDLAHAVGNVELKLHDWDADFASWCSYKYMNSGPGNASGIYVNKKHLNKKDIQRFEGWWGTKKETRFLMKPEFEPMENADAWQISNVPILSVAPYLASLTMFEEVGMDKLITKRNQIVAYLEYILHEIDKEVDSSFEIITPKERGCQLSVFLHGQGKSLFNYLMENGVVTDWREPNVIRLAPAPFYSSYEDMYRFGQILKAGVLAN</sequence>
<dbReference type="GO" id="GO:0030429">
    <property type="term" value="F:kynureninase activity"/>
    <property type="evidence" value="ECO:0007669"/>
    <property type="project" value="InterPro"/>
</dbReference>
<gene>
    <name evidence="4" type="ORF">LCGC14_0286540</name>
</gene>
<dbReference type="Gene3D" id="3.90.1150.10">
    <property type="entry name" value="Aspartate Aminotransferase, domain 1"/>
    <property type="match status" value="1"/>
</dbReference>
<dbReference type="GO" id="GO:0030170">
    <property type="term" value="F:pyridoxal phosphate binding"/>
    <property type="evidence" value="ECO:0007669"/>
    <property type="project" value="InterPro"/>
</dbReference>
<dbReference type="PANTHER" id="PTHR14084">
    <property type="entry name" value="KYNURENINASE"/>
    <property type="match status" value="1"/>
</dbReference>
<evidence type="ECO:0000256" key="2">
    <source>
        <dbReference type="ARBA" id="ARBA00022801"/>
    </source>
</evidence>
<dbReference type="PIRSF" id="PIRSF038800">
    <property type="entry name" value="KYNU"/>
    <property type="match status" value="1"/>
</dbReference>
<organism evidence="4">
    <name type="scientific">marine sediment metagenome</name>
    <dbReference type="NCBI Taxonomy" id="412755"/>
    <lineage>
        <taxon>unclassified sequences</taxon>
        <taxon>metagenomes</taxon>
        <taxon>ecological metagenomes</taxon>
    </lineage>
</organism>
<dbReference type="AlphaFoldDB" id="A0A0F9UBD4"/>
<dbReference type="GO" id="GO:0043420">
    <property type="term" value="P:anthranilate metabolic process"/>
    <property type="evidence" value="ECO:0007669"/>
    <property type="project" value="TreeGrafter"/>
</dbReference>
<dbReference type="SUPFAM" id="SSF53383">
    <property type="entry name" value="PLP-dependent transferases"/>
    <property type="match status" value="1"/>
</dbReference>
<dbReference type="GO" id="GO:0009435">
    <property type="term" value="P:NAD+ biosynthetic process"/>
    <property type="evidence" value="ECO:0007669"/>
    <property type="project" value="InterPro"/>
</dbReference>
<reference evidence="4" key="1">
    <citation type="journal article" date="2015" name="Nature">
        <title>Complex archaea that bridge the gap between prokaryotes and eukaryotes.</title>
        <authorList>
            <person name="Spang A."/>
            <person name="Saw J.H."/>
            <person name="Jorgensen S.L."/>
            <person name="Zaremba-Niedzwiedzka K."/>
            <person name="Martijn J."/>
            <person name="Lind A.E."/>
            <person name="van Eijk R."/>
            <person name="Schleper C."/>
            <person name="Guy L."/>
            <person name="Ettema T.J."/>
        </authorList>
    </citation>
    <scope>NUCLEOTIDE SEQUENCE</scope>
</reference>
<dbReference type="GO" id="GO:0005737">
    <property type="term" value="C:cytoplasm"/>
    <property type="evidence" value="ECO:0007669"/>
    <property type="project" value="InterPro"/>
</dbReference>
<dbReference type="Pfam" id="PF22580">
    <property type="entry name" value="KYNU_C"/>
    <property type="match status" value="1"/>
</dbReference>
<proteinExistence type="inferred from homology"/>
<dbReference type="InterPro" id="IPR015422">
    <property type="entry name" value="PyrdxlP-dep_Trfase_small"/>
</dbReference>
<dbReference type="EMBL" id="LAZR01000168">
    <property type="protein sequence ID" value="KKN84687.1"/>
    <property type="molecule type" value="Genomic_DNA"/>
</dbReference>
<keyword evidence="2" id="KW-0378">Hydrolase</keyword>
<dbReference type="HAMAP" id="MF_01970">
    <property type="entry name" value="Kynureninase"/>
    <property type="match status" value="1"/>
</dbReference>
<keyword evidence="3" id="KW-0663">Pyridoxal phosphate</keyword>